<dbReference type="EMBL" id="CP092879">
    <property type="protein sequence ID" value="UYV78976.1"/>
    <property type="molecule type" value="Genomic_DNA"/>
</dbReference>
<organism evidence="1 2">
    <name type="scientific">Cordylochernes scorpioides</name>
    <dbReference type="NCBI Taxonomy" id="51811"/>
    <lineage>
        <taxon>Eukaryota</taxon>
        <taxon>Metazoa</taxon>
        <taxon>Ecdysozoa</taxon>
        <taxon>Arthropoda</taxon>
        <taxon>Chelicerata</taxon>
        <taxon>Arachnida</taxon>
        <taxon>Pseudoscorpiones</taxon>
        <taxon>Cheliferoidea</taxon>
        <taxon>Chernetidae</taxon>
        <taxon>Cordylochernes</taxon>
    </lineage>
</organism>
<name>A0ABY6LFE4_9ARAC</name>
<dbReference type="Proteomes" id="UP001235939">
    <property type="component" value="Chromosome 17"/>
</dbReference>
<proteinExistence type="predicted"/>
<protein>
    <recommendedName>
        <fullName evidence="3">Voltage-gated calcium channel subunit alpha C-terminal domain-containing protein</fullName>
    </recommendedName>
</protein>
<gene>
    <name evidence="1" type="ORF">LAZ67_17000538</name>
</gene>
<keyword evidence="2" id="KW-1185">Reference proteome</keyword>
<evidence type="ECO:0000313" key="1">
    <source>
        <dbReference type="EMBL" id="UYV78976.1"/>
    </source>
</evidence>
<sequence>MPALAMAVAGLVPDGYNPLATPMSPASPESFSHTHPLATARTIDCTTKSKAYYFLPLTNPNGCVAKDSVGLGRKPTPKTSNISDKNIEESYQEIIGSAENLVGRVLQEQGLGRYCDPDFVRTTQRELAEAIDMTQEEMDKAAHKILHNEAQTDDHH</sequence>
<accession>A0ABY6LFE4</accession>
<reference evidence="1 2" key="1">
    <citation type="submission" date="2022-01" db="EMBL/GenBank/DDBJ databases">
        <title>A chromosomal length assembly of Cordylochernes scorpioides.</title>
        <authorList>
            <person name="Zeh D."/>
            <person name="Zeh J."/>
        </authorList>
    </citation>
    <scope>NUCLEOTIDE SEQUENCE [LARGE SCALE GENOMIC DNA]</scope>
    <source>
        <strain evidence="1">IN4F17</strain>
        <tissue evidence="1">Whole Body</tissue>
    </source>
</reference>
<evidence type="ECO:0000313" key="2">
    <source>
        <dbReference type="Proteomes" id="UP001235939"/>
    </source>
</evidence>
<evidence type="ECO:0008006" key="3">
    <source>
        <dbReference type="Google" id="ProtNLM"/>
    </source>
</evidence>